<dbReference type="PROSITE" id="PS01124">
    <property type="entry name" value="HTH_ARAC_FAMILY_2"/>
    <property type="match status" value="1"/>
</dbReference>
<reference evidence="5" key="2">
    <citation type="submission" date="2021-04" db="EMBL/GenBank/DDBJ databases">
        <authorList>
            <person name="Gilroy R."/>
        </authorList>
    </citation>
    <scope>NUCLEOTIDE SEQUENCE</scope>
    <source>
        <strain evidence="5">CHK183-1962</strain>
    </source>
</reference>
<dbReference type="GO" id="GO:0043565">
    <property type="term" value="F:sequence-specific DNA binding"/>
    <property type="evidence" value="ECO:0007669"/>
    <property type="project" value="InterPro"/>
</dbReference>
<dbReference type="Gene3D" id="1.10.10.60">
    <property type="entry name" value="Homeodomain-like"/>
    <property type="match status" value="2"/>
</dbReference>
<name>A0A9D2BI27_9FIRM</name>
<feature type="domain" description="HTH araC/xylS-type" evidence="4">
    <location>
        <begin position="188"/>
        <end position="285"/>
    </location>
</feature>
<protein>
    <submittedName>
        <fullName evidence="5">AraC family transcriptional regulator</fullName>
    </submittedName>
</protein>
<comment type="caution">
    <text evidence="5">The sequence shown here is derived from an EMBL/GenBank/DDBJ whole genome shotgun (WGS) entry which is preliminary data.</text>
</comment>
<proteinExistence type="predicted"/>
<evidence type="ECO:0000313" key="6">
    <source>
        <dbReference type="Proteomes" id="UP000886890"/>
    </source>
</evidence>
<dbReference type="GO" id="GO:0003700">
    <property type="term" value="F:DNA-binding transcription factor activity"/>
    <property type="evidence" value="ECO:0007669"/>
    <property type="project" value="InterPro"/>
</dbReference>
<dbReference type="SUPFAM" id="SSF51215">
    <property type="entry name" value="Regulatory protein AraC"/>
    <property type="match status" value="1"/>
</dbReference>
<evidence type="ECO:0000313" key="5">
    <source>
        <dbReference type="EMBL" id="HIX76064.1"/>
    </source>
</evidence>
<evidence type="ECO:0000259" key="4">
    <source>
        <dbReference type="PROSITE" id="PS01124"/>
    </source>
</evidence>
<dbReference type="PRINTS" id="PR00032">
    <property type="entry name" value="HTHARAC"/>
</dbReference>
<dbReference type="Gene3D" id="2.60.120.10">
    <property type="entry name" value="Jelly Rolls"/>
    <property type="match status" value="1"/>
</dbReference>
<evidence type="ECO:0000256" key="1">
    <source>
        <dbReference type="ARBA" id="ARBA00023015"/>
    </source>
</evidence>
<dbReference type="PANTHER" id="PTHR43280:SF34">
    <property type="entry name" value="ARAC-FAMILY TRANSCRIPTIONAL REGULATOR"/>
    <property type="match status" value="1"/>
</dbReference>
<dbReference type="Proteomes" id="UP000886890">
    <property type="component" value="Unassembled WGS sequence"/>
</dbReference>
<evidence type="ECO:0000256" key="2">
    <source>
        <dbReference type="ARBA" id="ARBA00023125"/>
    </source>
</evidence>
<dbReference type="Pfam" id="PF02311">
    <property type="entry name" value="AraC_binding"/>
    <property type="match status" value="1"/>
</dbReference>
<reference evidence="5" key="1">
    <citation type="journal article" date="2021" name="PeerJ">
        <title>Extensive microbial diversity within the chicken gut microbiome revealed by metagenomics and culture.</title>
        <authorList>
            <person name="Gilroy R."/>
            <person name="Ravi A."/>
            <person name="Getino M."/>
            <person name="Pursley I."/>
            <person name="Horton D.L."/>
            <person name="Alikhan N.F."/>
            <person name="Baker D."/>
            <person name="Gharbi K."/>
            <person name="Hall N."/>
            <person name="Watson M."/>
            <person name="Adriaenssens E.M."/>
            <person name="Foster-Nyarko E."/>
            <person name="Jarju S."/>
            <person name="Secka A."/>
            <person name="Antonio M."/>
            <person name="Oren A."/>
            <person name="Chaudhuri R.R."/>
            <person name="La Ragione R."/>
            <person name="Hildebrand F."/>
            <person name="Pallen M.J."/>
        </authorList>
    </citation>
    <scope>NUCLEOTIDE SEQUENCE</scope>
    <source>
        <strain evidence="5">CHK183-1962</strain>
    </source>
</reference>
<dbReference type="InterPro" id="IPR018060">
    <property type="entry name" value="HTH_AraC"/>
</dbReference>
<dbReference type="SUPFAM" id="SSF46689">
    <property type="entry name" value="Homeodomain-like"/>
    <property type="match status" value="2"/>
</dbReference>
<dbReference type="InterPro" id="IPR009057">
    <property type="entry name" value="Homeodomain-like_sf"/>
</dbReference>
<dbReference type="PANTHER" id="PTHR43280">
    <property type="entry name" value="ARAC-FAMILY TRANSCRIPTIONAL REGULATOR"/>
    <property type="match status" value="1"/>
</dbReference>
<dbReference type="InterPro" id="IPR020449">
    <property type="entry name" value="Tscrpt_reg_AraC-type_HTH"/>
</dbReference>
<keyword evidence="3" id="KW-0804">Transcription</keyword>
<dbReference type="InterPro" id="IPR003313">
    <property type="entry name" value="AraC-bd"/>
</dbReference>
<keyword evidence="1" id="KW-0805">Transcription regulation</keyword>
<dbReference type="InterPro" id="IPR037923">
    <property type="entry name" value="HTH-like"/>
</dbReference>
<dbReference type="Pfam" id="PF12833">
    <property type="entry name" value="HTH_18"/>
    <property type="match status" value="1"/>
</dbReference>
<dbReference type="EMBL" id="DXEK01000007">
    <property type="protein sequence ID" value="HIX76064.1"/>
    <property type="molecule type" value="Genomic_DNA"/>
</dbReference>
<dbReference type="AlphaFoldDB" id="A0A9D2BI27"/>
<keyword evidence="2" id="KW-0238">DNA-binding</keyword>
<gene>
    <name evidence="5" type="ORF">H9734_00460</name>
</gene>
<dbReference type="InterPro" id="IPR014710">
    <property type="entry name" value="RmlC-like_jellyroll"/>
</dbReference>
<dbReference type="SMART" id="SM00342">
    <property type="entry name" value="HTH_ARAC"/>
    <property type="match status" value="1"/>
</dbReference>
<organism evidence="5 6">
    <name type="scientific">Candidatus Fusicatenibacter merdavium</name>
    <dbReference type="NCBI Taxonomy" id="2838600"/>
    <lineage>
        <taxon>Bacteria</taxon>
        <taxon>Bacillati</taxon>
        <taxon>Bacillota</taxon>
        <taxon>Clostridia</taxon>
        <taxon>Lachnospirales</taxon>
        <taxon>Lachnospiraceae</taxon>
        <taxon>Fusicatenibacter</taxon>
    </lineage>
</organism>
<evidence type="ECO:0000256" key="3">
    <source>
        <dbReference type="ARBA" id="ARBA00023163"/>
    </source>
</evidence>
<accession>A0A9D2BI27</accession>
<sequence>MKRQLETEWKKRQYMEEKDYEIYYYNDHNLSPVRAHSHNYYEIYFFLEGDAEMNAEEQVFWPKPGEVLVIPPGVVHFLRIRNQEKPYRRIVLWISSGYLEGLMLQSEDYGYVFERAQLKKQFLYQFDTILSNQLQGMAFRMIEEQWGDRYGKKAFLYLKLNEILLVMNRMVYEQNHKKVAKGEEETYQMICNYICSHLEDDLSLERLSNQFFLNKYYIVHLFKDKVGMSAHQYITRKRLDACKDAILGDEPIGQICQQFGFSDYTSFYRRFKREYGVSPKEYRRQHQMEIL</sequence>